<comment type="caution">
    <text evidence="1">The sequence shown here is derived from an EMBL/GenBank/DDBJ whole genome shotgun (WGS) entry which is preliminary data.</text>
</comment>
<sequence>KGASAFSFTDVQEMDALVSTFSVFEMNEAGPLVLAWAVFLYLLTTLPGKEGNNELIVCG</sequence>
<proteinExistence type="predicted"/>
<reference evidence="1 2" key="1">
    <citation type="journal article" date="2018" name="Front. Plant Sci.">
        <title>Red Clover (Trifolium pratense) and Zigzag Clover (T. medium) - A Picture of Genomic Similarities and Differences.</title>
        <authorList>
            <person name="Dluhosova J."/>
            <person name="Istvanek J."/>
            <person name="Nedelnik J."/>
            <person name="Repkova J."/>
        </authorList>
    </citation>
    <scope>NUCLEOTIDE SEQUENCE [LARGE SCALE GENOMIC DNA]</scope>
    <source>
        <strain evidence="2">cv. 10/8</strain>
        <tissue evidence="1">Leaf</tissue>
    </source>
</reference>
<accession>A0A392NTT0</accession>
<keyword evidence="2" id="KW-1185">Reference proteome</keyword>
<dbReference type="Proteomes" id="UP000265520">
    <property type="component" value="Unassembled WGS sequence"/>
</dbReference>
<name>A0A392NTT0_9FABA</name>
<protein>
    <submittedName>
        <fullName evidence="1">Nucleoporin Nup188</fullName>
    </submittedName>
</protein>
<feature type="non-terminal residue" evidence="1">
    <location>
        <position position="1"/>
    </location>
</feature>
<evidence type="ECO:0000313" key="2">
    <source>
        <dbReference type="Proteomes" id="UP000265520"/>
    </source>
</evidence>
<organism evidence="1 2">
    <name type="scientific">Trifolium medium</name>
    <dbReference type="NCBI Taxonomy" id="97028"/>
    <lineage>
        <taxon>Eukaryota</taxon>
        <taxon>Viridiplantae</taxon>
        <taxon>Streptophyta</taxon>
        <taxon>Embryophyta</taxon>
        <taxon>Tracheophyta</taxon>
        <taxon>Spermatophyta</taxon>
        <taxon>Magnoliopsida</taxon>
        <taxon>eudicotyledons</taxon>
        <taxon>Gunneridae</taxon>
        <taxon>Pentapetalae</taxon>
        <taxon>rosids</taxon>
        <taxon>fabids</taxon>
        <taxon>Fabales</taxon>
        <taxon>Fabaceae</taxon>
        <taxon>Papilionoideae</taxon>
        <taxon>50 kb inversion clade</taxon>
        <taxon>NPAAA clade</taxon>
        <taxon>Hologalegina</taxon>
        <taxon>IRL clade</taxon>
        <taxon>Trifolieae</taxon>
        <taxon>Trifolium</taxon>
    </lineage>
</organism>
<dbReference type="EMBL" id="LXQA010049327">
    <property type="protein sequence ID" value="MCI02506.1"/>
    <property type="molecule type" value="Genomic_DNA"/>
</dbReference>
<dbReference type="AlphaFoldDB" id="A0A392NTT0"/>
<evidence type="ECO:0000313" key="1">
    <source>
        <dbReference type="EMBL" id="MCI02506.1"/>
    </source>
</evidence>